<accession>A0AAQ3WL46</accession>
<sequence length="169" mass="18282">MKASTAKAQPLHQKNTNGLKKARGNHPPVGDPDPHTRTHTQRQRRTQSSPEAVVFPAGAGAQISKHAMCPDSDRPSRRGRAHCFGKTTPRPRRAPRAAATPPSHRPRGQKKGSPHGRAHAAARADRSCDPLPVAGERRRRYDSYRYGSEPSILVTVAGAAKPGDQISMS</sequence>
<protein>
    <submittedName>
        <fullName evidence="2">Uncharacterized protein</fullName>
    </submittedName>
</protein>
<dbReference type="AlphaFoldDB" id="A0AAQ3WL46"/>
<proteinExistence type="predicted"/>
<feature type="compositionally biased region" description="Basic residues" evidence="1">
    <location>
        <begin position="104"/>
        <end position="120"/>
    </location>
</feature>
<dbReference type="Proteomes" id="UP001341281">
    <property type="component" value="Chromosome 03"/>
</dbReference>
<evidence type="ECO:0000313" key="3">
    <source>
        <dbReference type="Proteomes" id="UP001341281"/>
    </source>
</evidence>
<gene>
    <name evidence="2" type="ORF">U9M48_014838</name>
</gene>
<name>A0AAQ3WL46_PASNO</name>
<reference evidence="2 3" key="1">
    <citation type="submission" date="2024-02" db="EMBL/GenBank/DDBJ databases">
        <title>High-quality chromosome-scale genome assembly of Pensacola bahiagrass (Paspalum notatum Flugge var. saurae).</title>
        <authorList>
            <person name="Vega J.M."/>
            <person name="Podio M."/>
            <person name="Orjuela J."/>
            <person name="Siena L.A."/>
            <person name="Pessino S.C."/>
            <person name="Combes M.C."/>
            <person name="Mariac C."/>
            <person name="Albertini E."/>
            <person name="Pupilli F."/>
            <person name="Ortiz J.P.A."/>
            <person name="Leblanc O."/>
        </authorList>
    </citation>
    <scope>NUCLEOTIDE SEQUENCE [LARGE SCALE GENOMIC DNA]</scope>
    <source>
        <strain evidence="2">R1</strain>
        <tissue evidence="2">Leaf</tissue>
    </source>
</reference>
<evidence type="ECO:0000313" key="2">
    <source>
        <dbReference type="EMBL" id="WVZ65486.1"/>
    </source>
</evidence>
<evidence type="ECO:0000256" key="1">
    <source>
        <dbReference type="SAM" id="MobiDB-lite"/>
    </source>
</evidence>
<organism evidence="2 3">
    <name type="scientific">Paspalum notatum var. saurae</name>
    <dbReference type="NCBI Taxonomy" id="547442"/>
    <lineage>
        <taxon>Eukaryota</taxon>
        <taxon>Viridiplantae</taxon>
        <taxon>Streptophyta</taxon>
        <taxon>Embryophyta</taxon>
        <taxon>Tracheophyta</taxon>
        <taxon>Spermatophyta</taxon>
        <taxon>Magnoliopsida</taxon>
        <taxon>Liliopsida</taxon>
        <taxon>Poales</taxon>
        <taxon>Poaceae</taxon>
        <taxon>PACMAD clade</taxon>
        <taxon>Panicoideae</taxon>
        <taxon>Andropogonodae</taxon>
        <taxon>Paspaleae</taxon>
        <taxon>Paspalinae</taxon>
        <taxon>Paspalum</taxon>
    </lineage>
</organism>
<dbReference type="EMBL" id="CP144747">
    <property type="protein sequence ID" value="WVZ65486.1"/>
    <property type="molecule type" value="Genomic_DNA"/>
</dbReference>
<feature type="region of interest" description="Disordered" evidence="1">
    <location>
        <begin position="1"/>
        <end position="146"/>
    </location>
</feature>
<keyword evidence="3" id="KW-1185">Reference proteome</keyword>
<feature type="compositionally biased region" description="Basic residues" evidence="1">
    <location>
        <begin position="77"/>
        <end position="95"/>
    </location>
</feature>